<gene>
    <name evidence="5" type="ORF">NVI5450_4179</name>
</gene>
<dbReference type="InterPro" id="IPR051782">
    <property type="entry name" value="ABC_Transporter_VariousFunc"/>
</dbReference>
<dbReference type="PROSITE" id="PS00211">
    <property type="entry name" value="ABC_TRANSPORTER_1"/>
    <property type="match status" value="1"/>
</dbReference>
<evidence type="ECO:0000256" key="2">
    <source>
        <dbReference type="ARBA" id="ARBA00022741"/>
    </source>
</evidence>
<dbReference type="RefSeq" id="WP_075518438.1">
    <property type="nucleotide sequence ID" value="NZ_FPLD01000121.1"/>
</dbReference>
<proteinExistence type="predicted"/>
<evidence type="ECO:0000313" key="5">
    <source>
        <dbReference type="EMBL" id="SGZ15463.1"/>
    </source>
</evidence>
<dbReference type="InterPro" id="IPR027417">
    <property type="entry name" value="P-loop_NTPase"/>
</dbReference>
<dbReference type="Gene3D" id="3.40.50.300">
    <property type="entry name" value="P-loop containing nucleotide triphosphate hydrolases"/>
    <property type="match status" value="1"/>
</dbReference>
<dbReference type="PANTHER" id="PTHR42939">
    <property type="entry name" value="ABC TRANSPORTER ATP-BINDING PROTEIN ALBC-RELATED"/>
    <property type="match status" value="1"/>
</dbReference>
<dbReference type="EMBL" id="FPLD01000121">
    <property type="protein sequence ID" value="SGZ15463.1"/>
    <property type="molecule type" value="Genomic_DNA"/>
</dbReference>
<dbReference type="InterPro" id="IPR017871">
    <property type="entry name" value="ABC_transporter-like_CS"/>
</dbReference>
<evidence type="ECO:0000313" key="6">
    <source>
        <dbReference type="Proteomes" id="UP000183794"/>
    </source>
</evidence>
<organism evidence="5 6">
    <name type="scientific">Moritella viscosa</name>
    <dbReference type="NCBI Taxonomy" id="80854"/>
    <lineage>
        <taxon>Bacteria</taxon>
        <taxon>Pseudomonadati</taxon>
        <taxon>Pseudomonadota</taxon>
        <taxon>Gammaproteobacteria</taxon>
        <taxon>Alteromonadales</taxon>
        <taxon>Moritellaceae</taxon>
        <taxon>Moritella</taxon>
    </lineage>
</organism>
<sequence length="301" mass="33483">MTASIVSMTNVSKHFQQLKALNGILLQLAEGEVLGLFGHNGAGKTTMMKLILGIEKATSGELTIFGRDPQSKEAWKDRRNIGYLPENVSFYDHLTGIEVLTYFARLKSVKLTQVFELLEQVGLTHAMKRQVKTYSKGMRQRLGLAQAFLGHPKLLLLDEPTVGLDPTATQEFYQSVDKLKQNGASIILCSHVLPGVEQHIDRALIMADGQILAVGSLVQLRERASLPVVVKTKGINQELMTDSLLARYIIGEEDALLYVKEEDKLKVLKQVMSYDKLADVHVEPASLDQLYQFYLTARGSV</sequence>
<dbReference type="PANTHER" id="PTHR42939:SF1">
    <property type="entry name" value="ABC TRANSPORTER ATP-BINDING PROTEIN ALBC-RELATED"/>
    <property type="match status" value="1"/>
</dbReference>
<keyword evidence="3" id="KW-0067">ATP-binding</keyword>
<dbReference type="InterPro" id="IPR003593">
    <property type="entry name" value="AAA+_ATPase"/>
</dbReference>
<dbReference type="AlphaFoldDB" id="A0A1L0C6G5"/>
<keyword evidence="1" id="KW-0813">Transport</keyword>
<evidence type="ECO:0000256" key="1">
    <source>
        <dbReference type="ARBA" id="ARBA00022448"/>
    </source>
</evidence>
<accession>A0A1L0C6G5</accession>
<dbReference type="GO" id="GO:0005524">
    <property type="term" value="F:ATP binding"/>
    <property type="evidence" value="ECO:0007669"/>
    <property type="project" value="UniProtKB-KW"/>
</dbReference>
<dbReference type="CDD" id="cd03230">
    <property type="entry name" value="ABC_DR_subfamily_A"/>
    <property type="match status" value="1"/>
</dbReference>
<dbReference type="OrthoDB" id="9804819at2"/>
<protein>
    <submittedName>
        <fullName evidence="5">Hypothetical NosF protein</fullName>
    </submittedName>
</protein>
<dbReference type="SUPFAM" id="SSF52540">
    <property type="entry name" value="P-loop containing nucleoside triphosphate hydrolases"/>
    <property type="match status" value="1"/>
</dbReference>
<dbReference type="GO" id="GO:0016887">
    <property type="term" value="F:ATP hydrolysis activity"/>
    <property type="evidence" value="ECO:0007669"/>
    <property type="project" value="InterPro"/>
</dbReference>
<feature type="domain" description="ABC transporter" evidence="4">
    <location>
        <begin position="6"/>
        <end position="233"/>
    </location>
</feature>
<keyword evidence="2" id="KW-0547">Nucleotide-binding</keyword>
<dbReference type="SMART" id="SM00382">
    <property type="entry name" value="AAA"/>
    <property type="match status" value="1"/>
</dbReference>
<dbReference type="Pfam" id="PF00005">
    <property type="entry name" value="ABC_tran"/>
    <property type="match status" value="1"/>
</dbReference>
<evidence type="ECO:0000256" key="3">
    <source>
        <dbReference type="ARBA" id="ARBA00022840"/>
    </source>
</evidence>
<dbReference type="InterPro" id="IPR003439">
    <property type="entry name" value="ABC_transporter-like_ATP-bd"/>
</dbReference>
<name>A0A1L0C6G5_9GAMM</name>
<evidence type="ECO:0000259" key="4">
    <source>
        <dbReference type="PROSITE" id="PS50893"/>
    </source>
</evidence>
<dbReference type="Proteomes" id="UP000183794">
    <property type="component" value="Unassembled WGS sequence"/>
</dbReference>
<dbReference type="PROSITE" id="PS50893">
    <property type="entry name" value="ABC_TRANSPORTER_2"/>
    <property type="match status" value="1"/>
</dbReference>
<reference evidence="5 6" key="1">
    <citation type="submission" date="2016-11" db="EMBL/GenBank/DDBJ databases">
        <authorList>
            <person name="Jaros S."/>
            <person name="Januszkiewicz K."/>
            <person name="Wedrychowicz H."/>
        </authorList>
    </citation>
    <scope>NUCLEOTIDE SEQUENCE [LARGE SCALE GENOMIC DNA]</scope>
    <source>
        <strain evidence="5">NVI 5450</strain>
    </source>
</reference>